<feature type="transmembrane region" description="Helical" evidence="19">
    <location>
        <begin position="274"/>
        <end position="293"/>
    </location>
</feature>
<keyword evidence="3" id="KW-0723">Serine/threonine-protein kinase</keyword>
<feature type="chain" id="PRO_5018788068" description="non-specific serine/threonine protein kinase" evidence="20">
    <location>
        <begin position="38"/>
        <end position="627"/>
    </location>
</feature>
<dbReference type="PROSITE" id="PS00108">
    <property type="entry name" value="PROTEIN_KINASE_ST"/>
    <property type="match status" value="1"/>
</dbReference>
<evidence type="ECO:0000256" key="16">
    <source>
        <dbReference type="ARBA" id="ARBA00047899"/>
    </source>
</evidence>
<evidence type="ECO:0000256" key="6">
    <source>
        <dbReference type="ARBA" id="ARBA00022692"/>
    </source>
</evidence>
<gene>
    <name evidence="22" type="ORF">CKAN_01247500</name>
</gene>
<evidence type="ECO:0000256" key="2">
    <source>
        <dbReference type="ARBA" id="ARBA00012513"/>
    </source>
</evidence>
<dbReference type="InterPro" id="IPR011009">
    <property type="entry name" value="Kinase-like_dom_sf"/>
</dbReference>
<evidence type="ECO:0000256" key="17">
    <source>
        <dbReference type="ARBA" id="ARBA00048679"/>
    </source>
</evidence>
<feature type="signal peptide" evidence="20">
    <location>
        <begin position="1"/>
        <end position="37"/>
    </location>
</feature>
<comment type="subcellular location">
    <subcellularLocation>
        <location evidence="1">Membrane</location>
        <topology evidence="1">Single-pass type I membrane protein</topology>
    </subcellularLocation>
</comment>
<dbReference type="GO" id="GO:0016020">
    <property type="term" value="C:membrane"/>
    <property type="evidence" value="ECO:0007669"/>
    <property type="project" value="UniProtKB-SubCell"/>
</dbReference>
<dbReference type="GO" id="GO:0005524">
    <property type="term" value="F:ATP binding"/>
    <property type="evidence" value="ECO:0007669"/>
    <property type="project" value="UniProtKB-UniRule"/>
</dbReference>
<dbReference type="PROSITE" id="PS50011">
    <property type="entry name" value="PROTEIN_KINASE_DOM"/>
    <property type="match status" value="1"/>
</dbReference>
<evidence type="ECO:0000313" key="22">
    <source>
        <dbReference type="EMBL" id="RWR83714.1"/>
    </source>
</evidence>
<dbReference type="Gene3D" id="1.10.510.10">
    <property type="entry name" value="Transferase(Phosphotransferase) domain 1"/>
    <property type="match status" value="1"/>
</dbReference>
<evidence type="ECO:0000256" key="20">
    <source>
        <dbReference type="SAM" id="SignalP"/>
    </source>
</evidence>
<keyword evidence="13" id="KW-1015">Disulfide bond</keyword>
<dbReference type="InterPro" id="IPR025287">
    <property type="entry name" value="WAK_GUB"/>
</dbReference>
<dbReference type="SUPFAM" id="SSF56112">
    <property type="entry name" value="Protein kinase-like (PK-like)"/>
    <property type="match status" value="1"/>
</dbReference>
<keyword evidence="11 19" id="KW-1133">Transmembrane helix</keyword>
<evidence type="ECO:0000256" key="14">
    <source>
        <dbReference type="ARBA" id="ARBA00023170"/>
    </source>
</evidence>
<keyword evidence="14 22" id="KW-0675">Receptor</keyword>
<dbReference type="Gene3D" id="3.30.200.20">
    <property type="entry name" value="Phosphorylase Kinase, domain 1"/>
    <property type="match status" value="1"/>
</dbReference>
<keyword evidence="6 19" id="KW-0812">Transmembrane</keyword>
<evidence type="ECO:0000256" key="7">
    <source>
        <dbReference type="ARBA" id="ARBA00022729"/>
    </source>
</evidence>
<dbReference type="OrthoDB" id="544400at2759"/>
<proteinExistence type="predicted"/>
<evidence type="ECO:0000256" key="10">
    <source>
        <dbReference type="ARBA" id="ARBA00022840"/>
    </source>
</evidence>
<evidence type="ECO:0000313" key="23">
    <source>
        <dbReference type="Proteomes" id="UP000283530"/>
    </source>
</evidence>
<evidence type="ECO:0000256" key="9">
    <source>
        <dbReference type="ARBA" id="ARBA00022777"/>
    </source>
</evidence>
<dbReference type="FunFam" id="3.30.200.20:FF:000059">
    <property type="entry name" value="S-receptor-like serine/threonine-protein kinase"/>
    <property type="match status" value="1"/>
</dbReference>
<dbReference type="EC" id="2.7.11.1" evidence="2"/>
<evidence type="ECO:0000256" key="12">
    <source>
        <dbReference type="ARBA" id="ARBA00023136"/>
    </source>
</evidence>
<feature type="domain" description="Protein kinase" evidence="21">
    <location>
        <begin position="331"/>
        <end position="616"/>
    </location>
</feature>
<evidence type="ECO:0000256" key="8">
    <source>
        <dbReference type="ARBA" id="ARBA00022741"/>
    </source>
</evidence>
<dbReference type="GO" id="GO:0030247">
    <property type="term" value="F:polysaccharide binding"/>
    <property type="evidence" value="ECO:0007669"/>
    <property type="project" value="InterPro"/>
</dbReference>
<protein>
    <recommendedName>
        <fullName evidence="2">non-specific serine/threonine protein kinase</fullName>
        <ecNumber evidence="2">2.7.11.1</ecNumber>
    </recommendedName>
</protein>
<keyword evidence="9 22" id="KW-0418">Kinase</keyword>
<dbReference type="CDD" id="cd14066">
    <property type="entry name" value="STKc_IRAK"/>
    <property type="match status" value="1"/>
</dbReference>
<evidence type="ECO:0000256" key="5">
    <source>
        <dbReference type="ARBA" id="ARBA00022679"/>
    </source>
</evidence>
<dbReference type="GO" id="GO:0004674">
    <property type="term" value="F:protein serine/threonine kinase activity"/>
    <property type="evidence" value="ECO:0007669"/>
    <property type="project" value="UniProtKB-KW"/>
</dbReference>
<feature type="binding site" evidence="18">
    <location>
        <position position="360"/>
    </location>
    <ligand>
        <name>ATP</name>
        <dbReference type="ChEBI" id="CHEBI:30616"/>
    </ligand>
</feature>
<dbReference type="InterPro" id="IPR000719">
    <property type="entry name" value="Prot_kinase_dom"/>
</dbReference>
<sequence>MRMRKLFSSGGRSIISGFCPFLLLLFFFSLLFLNSHALGKQGKDKCYSSCGPLLNITSPFRLKEDPQSCGITGPPFELTCENSTRPVIHLSQRRYYVQEISYEQTKIRIIDPGLESSLTPLYSCSPSLDYNFGLWEEGGGMVFVNCSQQVNEPSYVATAPCNLSSPHAHVYAIIGNSLSVSQLHTSCRVVMNLPTSDAIGNLNNCSAIHDVLIRGFYIHWTIDTCYRGNPDCWNTGMCDAVDILSRTRCSSCKRFFQSSSLIAFYFFYKKDFEVYLLGRTAIGIPCLFVFLVYKFRRRHIWMDTTVEVFLSNYKFQMPRRYSYSDIKKMTKNFREQLGQGGFGAVFKGKLSDGRLVAIKKLKELKGSGQDFINEVATIGRTHHVNVVRLIGFCSEGSKRALVYEFMANGSLEKYIFTRGKNISLCWNKMYQIALGIARGIEYLHRGCDIRILHFDIKPHNILLDENFIPKVSDFGLAKFYPIEDSLVSITAGRGTIGYIAPELLYKAFGGVSHKSDVYSFGMMLLEMTGRKKNIDAFAEHSSQLDFPVWVYDQLNNGEDMVMEDIADNDKEIAKKMMIVALWCIQLKPAERPSMSKVIEMLEGSINDLHMPAKPLLSSPHMLDRDQS</sequence>
<keyword evidence="7 20" id="KW-0732">Signal</keyword>
<dbReference type="PROSITE" id="PS00107">
    <property type="entry name" value="PROTEIN_KINASE_ATP"/>
    <property type="match status" value="1"/>
</dbReference>
<evidence type="ECO:0000256" key="15">
    <source>
        <dbReference type="ARBA" id="ARBA00023180"/>
    </source>
</evidence>
<evidence type="ECO:0000256" key="1">
    <source>
        <dbReference type="ARBA" id="ARBA00004479"/>
    </source>
</evidence>
<evidence type="ECO:0000256" key="3">
    <source>
        <dbReference type="ARBA" id="ARBA00022527"/>
    </source>
</evidence>
<evidence type="ECO:0000259" key="21">
    <source>
        <dbReference type="PROSITE" id="PS50011"/>
    </source>
</evidence>
<dbReference type="SMART" id="SM00220">
    <property type="entry name" value="S_TKc"/>
    <property type="match status" value="1"/>
</dbReference>
<accession>A0A3S3N1L5</accession>
<keyword evidence="10 18" id="KW-0067">ATP-binding</keyword>
<dbReference type="FunFam" id="1.10.510.10:FF:000590">
    <property type="entry name" value="PR5-like receptor kinase"/>
    <property type="match status" value="1"/>
</dbReference>
<comment type="catalytic activity">
    <reaction evidence="16">
        <text>L-threonyl-[protein] + ATP = O-phospho-L-threonyl-[protein] + ADP + H(+)</text>
        <dbReference type="Rhea" id="RHEA:46608"/>
        <dbReference type="Rhea" id="RHEA-COMP:11060"/>
        <dbReference type="Rhea" id="RHEA-COMP:11605"/>
        <dbReference type="ChEBI" id="CHEBI:15378"/>
        <dbReference type="ChEBI" id="CHEBI:30013"/>
        <dbReference type="ChEBI" id="CHEBI:30616"/>
        <dbReference type="ChEBI" id="CHEBI:61977"/>
        <dbReference type="ChEBI" id="CHEBI:456216"/>
        <dbReference type="EC" id="2.7.11.1"/>
    </reaction>
</comment>
<name>A0A3S3N1L5_9MAGN</name>
<keyword evidence="5" id="KW-0808">Transferase</keyword>
<dbReference type="InterPro" id="IPR045874">
    <property type="entry name" value="LRK10/LRL21-25-like"/>
</dbReference>
<evidence type="ECO:0000256" key="19">
    <source>
        <dbReference type="SAM" id="Phobius"/>
    </source>
</evidence>
<keyword evidence="15" id="KW-0325">Glycoprotein</keyword>
<dbReference type="PANTHER" id="PTHR27009">
    <property type="entry name" value="RUST RESISTANCE KINASE LR10-RELATED"/>
    <property type="match status" value="1"/>
</dbReference>
<keyword evidence="12 19" id="KW-0472">Membrane</keyword>
<dbReference type="Pfam" id="PF00069">
    <property type="entry name" value="Pkinase"/>
    <property type="match status" value="1"/>
</dbReference>
<dbReference type="InterPro" id="IPR017441">
    <property type="entry name" value="Protein_kinase_ATP_BS"/>
</dbReference>
<dbReference type="AlphaFoldDB" id="A0A3S3N1L5"/>
<keyword evidence="4" id="KW-0245">EGF-like domain</keyword>
<dbReference type="Proteomes" id="UP000283530">
    <property type="component" value="Unassembled WGS sequence"/>
</dbReference>
<evidence type="ECO:0000256" key="4">
    <source>
        <dbReference type="ARBA" id="ARBA00022536"/>
    </source>
</evidence>
<evidence type="ECO:0000256" key="13">
    <source>
        <dbReference type="ARBA" id="ARBA00023157"/>
    </source>
</evidence>
<keyword evidence="8 18" id="KW-0547">Nucleotide-binding</keyword>
<dbReference type="STRING" id="337451.A0A3S3N1L5"/>
<dbReference type="EMBL" id="QPKB01000004">
    <property type="protein sequence ID" value="RWR83714.1"/>
    <property type="molecule type" value="Genomic_DNA"/>
</dbReference>
<dbReference type="InterPro" id="IPR008271">
    <property type="entry name" value="Ser/Thr_kinase_AS"/>
</dbReference>
<organism evidence="22 23">
    <name type="scientific">Cinnamomum micranthum f. kanehirae</name>
    <dbReference type="NCBI Taxonomy" id="337451"/>
    <lineage>
        <taxon>Eukaryota</taxon>
        <taxon>Viridiplantae</taxon>
        <taxon>Streptophyta</taxon>
        <taxon>Embryophyta</taxon>
        <taxon>Tracheophyta</taxon>
        <taxon>Spermatophyta</taxon>
        <taxon>Magnoliopsida</taxon>
        <taxon>Magnoliidae</taxon>
        <taxon>Laurales</taxon>
        <taxon>Lauraceae</taxon>
        <taxon>Cinnamomum</taxon>
    </lineage>
</organism>
<evidence type="ECO:0000256" key="11">
    <source>
        <dbReference type="ARBA" id="ARBA00022989"/>
    </source>
</evidence>
<dbReference type="Pfam" id="PF13947">
    <property type="entry name" value="GUB_WAK_bind"/>
    <property type="match status" value="1"/>
</dbReference>
<comment type="catalytic activity">
    <reaction evidence="17">
        <text>L-seryl-[protein] + ATP = O-phospho-L-seryl-[protein] + ADP + H(+)</text>
        <dbReference type="Rhea" id="RHEA:17989"/>
        <dbReference type="Rhea" id="RHEA-COMP:9863"/>
        <dbReference type="Rhea" id="RHEA-COMP:11604"/>
        <dbReference type="ChEBI" id="CHEBI:15378"/>
        <dbReference type="ChEBI" id="CHEBI:29999"/>
        <dbReference type="ChEBI" id="CHEBI:30616"/>
        <dbReference type="ChEBI" id="CHEBI:83421"/>
        <dbReference type="ChEBI" id="CHEBI:456216"/>
        <dbReference type="EC" id="2.7.11.1"/>
    </reaction>
</comment>
<comment type="caution">
    <text evidence="22">The sequence shown here is derived from an EMBL/GenBank/DDBJ whole genome shotgun (WGS) entry which is preliminary data.</text>
</comment>
<evidence type="ECO:0000256" key="18">
    <source>
        <dbReference type="PROSITE-ProRule" id="PRU10141"/>
    </source>
</evidence>
<reference evidence="22 23" key="1">
    <citation type="journal article" date="2019" name="Nat. Plants">
        <title>Stout camphor tree genome fills gaps in understanding of flowering plant genome evolution.</title>
        <authorList>
            <person name="Chaw S.M."/>
            <person name="Liu Y.C."/>
            <person name="Wu Y.W."/>
            <person name="Wang H.Y."/>
            <person name="Lin C.I."/>
            <person name="Wu C.S."/>
            <person name="Ke H.M."/>
            <person name="Chang L.Y."/>
            <person name="Hsu C.Y."/>
            <person name="Yang H.T."/>
            <person name="Sudianto E."/>
            <person name="Hsu M.H."/>
            <person name="Wu K.P."/>
            <person name="Wang L.N."/>
            <person name="Leebens-Mack J.H."/>
            <person name="Tsai I.J."/>
        </authorList>
    </citation>
    <scope>NUCLEOTIDE SEQUENCE [LARGE SCALE GENOMIC DNA]</scope>
    <source>
        <strain evidence="23">cv. Chaw 1501</strain>
        <tissue evidence="22">Young leaves</tissue>
    </source>
</reference>
<keyword evidence="23" id="KW-1185">Reference proteome</keyword>